<dbReference type="GO" id="GO:0036009">
    <property type="term" value="F:protein-glutamine N-methyltransferase activity"/>
    <property type="evidence" value="ECO:0007669"/>
    <property type="project" value="TreeGrafter"/>
</dbReference>
<keyword evidence="2" id="KW-0489">Methyltransferase</keyword>
<organism evidence="2 3">
    <name type="scientific">Amycolatopsis antarctica</name>
    <dbReference type="NCBI Taxonomy" id="1854586"/>
    <lineage>
        <taxon>Bacteria</taxon>
        <taxon>Bacillati</taxon>
        <taxon>Actinomycetota</taxon>
        <taxon>Actinomycetes</taxon>
        <taxon>Pseudonocardiales</taxon>
        <taxon>Pseudonocardiaceae</taxon>
        <taxon>Amycolatopsis</taxon>
    </lineage>
</organism>
<dbReference type="PANTHER" id="PTHR18895:SF74">
    <property type="entry name" value="MTRF1L RELEASE FACTOR GLUTAMINE METHYLTRANSFERASE"/>
    <property type="match status" value="1"/>
</dbReference>
<dbReference type="AlphaFoldDB" id="A0A263D171"/>
<proteinExistence type="predicted"/>
<keyword evidence="3" id="KW-1185">Reference proteome</keyword>
<dbReference type="Proteomes" id="UP000242444">
    <property type="component" value="Unassembled WGS sequence"/>
</dbReference>
<evidence type="ECO:0000313" key="3">
    <source>
        <dbReference type="Proteomes" id="UP000242444"/>
    </source>
</evidence>
<dbReference type="CDD" id="cd02440">
    <property type="entry name" value="AdoMet_MTases"/>
    <property type="match status" value="1"/>
</dbReference>
<dbReference type="GO" id="GO:0003676">
    <property type="term" value="F:nucleic acid binding"/>
    <property type="evidence" value="ECO:0007669"/>
    <property type="project" value="InterPro"/>
</dbReference>
<dbReference type="InterPro" id="IPR007848">
    <property type="entry name" value="Small_mtfrase_dom"/>
</dbReference>
<dbReference type="OrthoDB" id="267914at2"/>
<feature type="domain" description="Methyltransferase small" evidence="1">
    <location>
        <begin position="253"/>
        <end position="371"/>
    </location>
</feature>
<reference evidence="2 3" key="1">
    <citation type="submission" date="2017-07" db="EMBL/GenBank/DDBJ databases">
        <title>Amycolatopsis antarcticus sp. nov., isolated from the surface of an Antarcticus brown macroalga.</title>
        <authorList>
            <person name="Wang J."/>
            <person name="Leiva S."/>
            <person name="Huang J."/>
            <person name="Huang Y."/>
        </authorList>
    </citation>
    <scope>NUCLEOTIDE SEQUENCE [LARGE SCALE GENOMIC DNA]</scope>
    <source>
        <strain evidence="2 3">AU-G6</strain>
    </source>
</reference>
<evidence type="ECO:0000313" key="2">
    <source>
        <dbReference type="EMBL" id="OZM72182.1"/>
    </source>
</evidence>
<dbReference type="GO" id="GO:0032259">
    <property type="term" value="P:methylation"/>
    <property type="evidence" value="ECO:0007669"/>
    <property type="project" value="UniProtKB-KW"/>
</dbReference>
<dbReference type="Gene3D" id="3.40.50.150">
    <property type="entry name" value="Vaccinia Virus protein VP39"/>
    <property type="match status" value="1"/>
</dbReference>
<dbReference type="SUPFAM" id="SSF53335">
    <property type="entry name" value="S-adenosyl-L-methionine-dependent methyltransferases"/>
    <property type="match status" value="1"/>
</dbReference>
<evidence type="ECO:0000259" key="1">
    <source>
        <dbReference type="Pfam" id="PF05175"/>
    </source>
</evidence>
<keyword evidence="2" id="KW-0808">Transferase</keyword>
<dbReference type="PANTHER" id="PTHR18895">
    <property type="entry name" value="HEMK METHYLTRANSFERASE"/>
    <property type="match status" value="1"/>
</dbReference>
<gene>
    <name evidence="2" type="ORF">CFN78_16780</name>
</gene>
<sequence length="435" mass="47301">MVTACSACAWLWTGGCRQSDGRRVTHFEPSSDGRVSVSRYPRACSFEDGSSPWSPFVEHCADHGNETVSWYENGHVNSAEWRSAGGLRPPKRVDVLETPPPTDLALRRAAQGVGMLWRADFPDARRLLSSMSKRLDRTRAEPARDSAARFYQYRQGRRNRARVLGMLLVELGAGPAVDLPRAPDVRAACGEVYGDTVGPRVVSLRELLGVLSAHRWRRNGIAVPALGARIHPHYGVFPPTRNEYVDLVAAAEVAAVRTAFDIGTGTGVLAAVLARRGIPRVVATDIAPQAVACARDNVRRLGMGDRVIVAQADLFPPGRADLIVCNPPWLTASPSSPLDAAVFDRGGRMLSGFVRGVADHLTVRGEAWLVLSDIAELLDLRTRAQLLGEFDSAGLSVLGRLDVRPRHPRARSARGPLAFARAAEQVSLWRLGAKR</sequence>
<dbReference type="EMBL" id="NKYE01000009">
    <property type="protein sequence ID" value="OZM72182.1"/>
    <property type="molecule type" value="Genomic_DNA"/>
</dbReference>
<dbReference type="InParanoid" id="A0A263D171"/>
<protein>
    <submittedName>
        <fullName evidence="2">Methyltransferase</fullName>
    </submittedName>
</protein>
<dbReference type="Pfam" id="PF05175">
    <property type="entry name" value="MTS"/>
    <property type="match status" value="1"/>
</dbReference>
<comment type="caution">
    <text evidence="2">The sequence shown here is derived from an EMBL/GenBank/DDBJ whole genome shotgun (WGS) entry which is preliminary data.</text>
</comment>
<dbReference type="InterPro" id="IPR050320">
    <property type="entry name" value="N5-glutamine_MTase"/>
</dbReference>
<dbReference type="InterPro" id="IPR002052">
    <property type="entry name" value="DNA_methylase_N6_adenine_CS"/>
</dbReference>
<name>A0A263D171_9PSEU</name>
<accession>A0A263D171</accession>
<dbReference type="InterPro" id="IPR029063">
    <property type="entry name" value="SAM-dependent_MTases_sf"/>
</dbReference>
<dbReference type="PROSITE" id="PS00092">
    <property type="entry name" value="N6_MTASE"/>
    <property type="match status" value="1"/>
</dbReference>